<keyword evidence="3" id="KW-1185">Reference proteome</keyword>
<comment type="caution">
    <text evidence="2">The sequence shown here is derived from an EMBL/GenBank/DDBJ whole genome shotgun (WGS) entry which is preliminary data.</text>
</comment>
<reference evidence="2" key="1">
    <citation type="submission" date="2021-10" db="EMBL/GenBank/DDBJ databases">
        <title>Roseicella aerolatum sp. nov., isolated from aerosols of e-waste dismantling site.</title>
        <authorList>
            <person name="Qin T."/>
        </authorList>
    </citation>
    <scope>NUCLEOTIDE SEQUENCE</scope>
    <source>
        <strain evidence="2">GB24</strain>
    </source>
</reference>
<dbReference type="AlphaFoldDB" id="A0A9X1L961"/>
<dbReference type="EMBL" id="JAJAQI010000024">
    <property type="protein sequence ID" value="MCB4823284.1"/>
    <property type="molecule type" value="Genomic_DNA"/>
</dbReference>
<organism evidence="2 3">
    <name type="scientific">Roseicella aerolata</name>
    <dbReference type="NCBI Taxonomy" id="2883479"/>
    <lineage>
        <taxon>Bacteria</taxon>
        <taxon>Pseudomonadati</taxon>
        <taxon>Pseudomonadota</taxon>
        <taxon>Alphaproteobacteria</taxon>
        <taxon>Acetobacterales</taxon>
        <taxon>Roseomonadaceae</taxon>
        <taxon>Roseicella</taxon>
    </lineage>
</organism>
<sequence>MPRRLKARIADNLWLWTGIMAAIAALAFYGRSRIGTGYHLGDVAALALMVAGTCLILISQRHGPPAAEEPAEG</sequence>
<accession>A0A9X1L961</accession>
<feature type="transmembrane region" description="Helical" evidence="1">
    <location>
        <begin position="36"/>
        <end position="58"/>
    </location>
</feature>
<evidence type="ECO:0000313" key="2">
    <source>
        <dbReference type="EMBL" id="MCB4823284.1"/>
    </source>
</evidence>
<proteinExistence type="predicted"/>
<gene>
    <name evidence="2" type="ORF">LHA35_16240</name>
</gene>
<name>A0A9X1L961_9PROT</name>
<keyword evidence="1" id="KW-0812">Transmembrane</keyword>
<protein>
    <submittedName>
        <fullName evidence="2">Uncharacterized protein</fullName>
    </submittedName>
</protein>
<evidence type="ECO:0000313" key="3">
    <source>
        <dbReference type="Proteomes" id="UP001139311"/>
    </source>
</evidence>
<dbReference type="Proteomes" id="UP001139311">
    <property type="component" value="Unassembled WGS sequence"/>
</dbReference>
<keyword evidence="1" id="KW-0472">Membrane</keyword>
<keyword evidence="1" id="KW-1133">Transmembrane helix</keyword>
<dbReference type="RefSeq" id="WP_226609799.1">
    <property type="nucleotide sequence ID" value="NZ_JAJAQI010000024.1"/>
</dbReference>
<evidence type="ECO:0000256" key="1">
    <source>
        <dbReference type="SAM" id="Phobius"/>
    </source>
</evidence>
<feature type="transmembrane region" description="Helical" evidence="1">
    <location>
        <begin position="12"/>
        <end position="30"/>
    </location>
</feature>